<sequence length="49" mass="5833">MVGVNHDSGIMHVLYLFVLQDVDDNIKIYFIIMIFKRINIRVIGRYHIV</sequence>
<protein>
    <submittedName>
        <fullName evidence="1">Uncharacterized protein</fullName>
    </submittedName>
</protein>
<organism evidence="1 2">
    <name type="scientific">Photorhabdus namnaonensis</name>
    <dbReference type="NCBI Taxonomy" id="1851568"/>
    <lineage>
        <taxon>Bacteria</taxon>
        <taxon>Pseudomonadati</taxon>
        <taxon>Pseudomonadota</taxon>
        <taxon>Gammaproteobacteria</taxon>
        <taxon>Enterobacterales</taxon>
        <taxon>Morganellaceae</taxon>
        <taxon>Photorhabdus</taxon>
    </lineage>
</organism>
<dbReference type="AlphaFoldDB" id="A0A1B8YDT2"/>
<gene>
    <name evidence="1" type="ORF">Phpb_03686</name>
</gene>
<evidence type="ECO:0000313" key="1">
    <source>
        <dbReference type="EMBL" id="OCA53202.1"/>
    </source>
</evidence>
<keyword evidence="2" id="KW-1185">Reference proteome</keyword>
<proteinExistence type="predicted"/>
<dbReference type="Proteomes" id="UP000092665">
    <property type="component" value="Unassembled WGS sequence"/>
</dbReference>
<dbReference type="EMBL" id="LOIC01000083">
    <property type="protein sequence ID" value="OCA53202.1"/>
    <property type="molecule type" value="Genomic_DNA"/>
</dbReference>
<reference evidence="2" key="1">
    <citation type="submission" date="2015-11" db="EMBL/GenBank/DDBJ databases">
        <authorList>
            <person name="Tobias N.J."/>
            <person name="Mishra B."/>
            <person name="Gupta D.K."/>
            <person name="Thines M."/>
            <person name="Stinear T.P."/>
            <person name="Bode H.B."/>
        </authorList>
    </citation>
    <scope>NUCLEOTIDE SEQUENCE [LARGE SCALE GENOMIC DNA]</scope>
    <source>
        <strain evidence="2">PB45.5</strain>
    </source>
</reference>
<comment type="caution">
    <text evidence="1">The sequence shown here is derived from an EMBL/GenBank/DDBJ whole genome shotgun (WGS) entry which is preliminary data.</text>
</comment>
<evidence type="ECO:0000313" key="2">
    <source>
        <dbReference type="Proteomes" id="UP000092665"/>
    </source>
</evidence>
<name>A0A1B8YDT2_9GAMM</name>
<accession>A0A1B8YDT2</accession>